<dbReference type="InterPro" id="IPR040676">
    <property type="entry name" value="DUF5641"/>
</dbReference>
<dbReference type="Gene3D" id="4.10.60.10">
    <property type="entry name" value="Zinc finger, CCHC-type"/>
    <property type="match status" value="1"/>
</dbReference>
<evidence type="ECO:0000259" key="3">
    <source>
        <dbReference type="PROSITE" id="PS50158"/>
    </source>
</evidence>
<dbReference type="Pfam" id="PF05380">
    <property type="entry name" value="Peptidase_A17"/>
    <property type="match status" value="1"/>
</dbReference>
<dbReference type="InterPro" id="IPR001878">
    <property type="entry name" value="Znf_CCHC"/>
</dbReference>
<keyword evidence="1" id="KW-0479">Metal-binding</keyword>
<protein>
    <submittedName>
        <fullName evidence="5">Pro-Pol polyprotein</fullName>
    </submittedName>
</protein>
<dbReference type="InterPro" id="IPR008042">
    <property type="entry name" value="Retrotrans_Pao"/>
</dbReference>
<dbReference type="InterPro" id="IPR001584">
    <property type="entry name" value="Integrase_cat-core"/>
</dbReference>
<comment type="caution">
    <text evidence="5">The sequence shown here is derived from an EMBL/GenBank/DDBJ whole genome shotgun (WGS) entry which is preliminary data.</text>
</comment>
<dbReference type="PROSITE" id="PS50158">
    <property type="entry name" value="ZF_CCHC"/>
    <property type="match status" value="1"/>
</dbReference>
<dbReference type="OrthoDB" id="416987at2759"/>
<dbReference type="InterPro" id="IPR012337">
    <property type="entry name" value="RNaseH-like_sf"/>
</dbReference>
<accession>A0A226F457</accession>
<keyword evidence="6" id="KW-1185">Reference proteome</keyword>
<name>A0A226F457_FOLCA</name>
<dbReference type="GO" id="GO:0003676">
    <property type="term" value="F:nucleic acid binding"/>
    <property type="evidence" value="ECO:0007669"/>
    <property type="project" value="InterPro"/>
</dbReference>
<dbReference type="Pfam" id="PF18701">
    <property type="entry name" value="DUF5641"/>
    <property type="match status" value="1"/>
</dbReference>
<reference evidence="5 6" key="1">
    <citation type="submission" date="2015-12" db="EMBL/GenBank/DDBJ databases">
        <title>The genome of Folsomia candida.</title>
        <authorList>
            <person name="Faddeeva A."/>
            <person name="Derks M.F."/>
            <person name="Anvar Y."/>
            <person name="Smit S."/>
            <person name="Van Straalen N."/>
            <person name="Roelofs D."/>
        </authorList>
    </citation>
    <scope>NUCLEOTIDE SEQUENCE [LARGE SCALE GENOMIC DNA]</scope>
    <source>
        <strain evidence="5 6">VU population</strain>
        <tissue evidence="5">Whole body</tissue>
    </source>
</reference>
<keyword evidence="1" id="KW-0863">Zinc-finger</keyword>
<dbReference type="GO" id="GO:0015074">
    <property type="term" value="P:DNA integration"/>
    <property type="evidence" value="ECO:0007669"/>
    <property type="project" value="InterPro"/>
</dbReference>
<feature type="domain" description="CCHC-type" evidence="3">
    <location>
        <begin position="378"/>
        <end position="391"/>
    </location>
</feature>
<dbReference type="PANTHER" id="PTHR47331">
    <property type="entry name" value="PHD-TYPE DOMAIN-CONTAINING PROTEIN"/>
    <property type="match status" value="1"/>
</dbReference>
<dbReference type="OMA" id="IECENEA"/>
<dbReference type="Pfam" id="PF03564">
    <property type="entry name" value="DUF1759"/>
    <property type="match status" value="1"/>
</dbReference>
<dbReference type="InterPro" id="IPR005312">
    <property type="entry name" value="DUF1759"/>
</dbReference>
<keyword evidence="1" id="KW-0862">Zinc</keyword>
<evidence type="ECO:0000313" key="5">
    <source>
        <dbReference type="EMBL" id="OXA63971.1"/>
    </source>
</evidence>
<feature type="domain" description="Integrase catalytic" evidence="4">
    <location>
        <begin position="1382"/>
        <end position="1564"/>
    </location>
</feature>
<dbReference type="InterPro" id="IPR041588">
    <property type="entry name" value="Integrase_H2C2"/>
</dbReference>
<organism evidence="5 6">
    <name type="scientific">Folsomia candida</name>
    <name type="common">Springtail</name>
    <dbReference type="NCBI Taxonomy" id="158441"/>
    <lineage>
        <taxon>Eukaryota</taxon>
        <taxon>Metazoa</taxon>
        <taxon>Ecdysozoa</taxon>
        <taxon>Arthropoda</taxon>
        <taxon>Hexapoda</taxon>
        <taxon>Collembola</taxon>
        <taxon>Entomobryomorpha</taxon>
        <taxon>Isotomoidea</taxon>
        <taxon>Isotomidae</taxon>
        <taxon>Proisotominae</taxon>
        <taxon>Folsomia</taxon>
    </lineage>
</organism>
<dbReference type="SMART" id="SM00343">
    <property type="entry name" value="ZnF_C2HC"/>
    <property type="match status" value="2"/>
</dbReference>
<dbReference type="GO" id="GO:0071897">
    <property type="term" value="P:DNA biosynthetic process"/>
    <property type="evidence" value="ECO:0007669"/>
    <property type="project" value="UniProtKB-ARBA"/>
</dbReference>
<keyword evidence="2" id="KW-0175">Coiled coil</keyword>
<dbReference type="GO" id="GO:0042575">
    <property type="term" value="C:DNA polymerase complex"/>
    <property type="evidence" value="ECO:0007669"/>
    <property type="project" value="UniProtKB-ARBA"/>
</dbReference>
<dbReference type="InterPro" id="IPR043502">
    <property type="entry name" value="DNA/RNA_pol_sf"/>
</dbReference>
<dbReference type="Pfam" id="PF17921">
    <property type="entry name" value="Integrase_H2C2"/>
    <property type="match status" value="1"/>
</dbReference>
<dbReference type="SUPFAM" id="SSF53098">
    <property type="entry name" value="Ribonuclease H-like"/>
    <property type="match status" value="1"/>
</dbReference>
<dbReference type="EMBL" id="LNIX01000001">
    <property type="protein sequence ID" value="OXA63971.1"/>
    <property type="molecule type" value="Genomic_DNA"/>
</dbReference>
<dbReference type="STRING" id="158441.A0A226F457"/>
<sequence>MDRIRKARTPVRASITKVVNELDAERTKAAPDKDTLEIKLIKLNKLVEEVEELDQKMKDQHLDGNLDDKEYAAELTTVEDYYDKVLVIRHKVNKIIFPSSLSPSTRSSDSSDNHKKNYKLPKIELIKFDGELKNWLEWWAQFEKIHVDSDLHTTDKFHYLTQSMVSGTRAADVVKSYPKTEENYQNAVDALRERFGKEDLLVDLYARELVDILTKREKLPLSKLYDSLQTQLQALASLGVRSERDTLFLRPMIETCVPKEILTAWYRSTLYDEDLSTSDPPKTKLDNLMQFLRQEVEREGKLKMVYGQKDRSKDFKKKDSLYGDAHQEDVATAAGLSSTSKIGCVFCDKINHMSQDCFKARTMTMEQRNDKLKEKKVCFRCLKSGHISKKCSATVKCGGCGNRHHLIMCRGGDKTERQPEQPDSSVVRHNNFARSNDVLLKVVVVRAMGARGSRTVRMLIDEGSQVSYVGTKTVKVTGSKSTGVEHVRNMLLGGYVTDLHEEHLREVEIENLAGTIKKNWILREKSIVCTSLPRVPVGPWLETLKKKKINISDLATTRVEDLDIEILIGSDLRGQVMTGRNIDLGGDLFAEETIFGWALGGPVPVPCHSNVAIALCHRQFSLQDLWSLDTLGITDSIQVKSKSQEDEEAKKHFIENVTRKEDGRYCVGLPWISEKPDLPSNRTIAEKRLQSTTKKLKDNVAVNQYSEIFRGWEKEGIVEPVNVKSPGESHYLPHHPVFKPESQTTPVRPVFDASCKVKGQPSLNDCLYKGPNLIELIPAVLHRFRQRKIGVVSDIRKAFQMIEVREEDRDYQRFLWWDENMETIKELRHARVVFGETCSPFLLGGVLELHLSQVEEYMKIIAKKLLKSMYVDNSITSFDTTQEYEDFRAVSTKILADAKMDLREWECSKVDVVKKKKTNVLGLAWDRSEDTLSCEVQPVVIQGPLTKRKILSVVAGVFDPIGFTCPVTLEPKLMLQEMWTAKKGWDDDLEENESTKFRKWCEELYLVSFIKIPRQMLFSHDQSEMQLHLFTDASKYAYAAVIYVRSKKGQEVRINLVQAKSRVAPLRGGTIPRLELMGCLIGVRLLKLVQESLDFEIEKVYHWTDSSTALAWIQRSEEWGTFVANRVAEIRKLTSIENWRHVPGVMNPADLPSRGCSSSHLLSSKWWEGMEWLRGPEDKWPTTSSVVDEDEIKTERKKDKRSILQVSRENAWFQCKFSSFRKNVKVMGWIIRFITNCKKLGVHQKEDRLSLQEMKIAEHRLFQCVQEECLIPDIRNINRKLAIVKNDGLLCVKTRLLNKEDTDHFRCPVILPSKHPIVKMMVRELHQIYSHPGVQFLLCKLRERFWMLGGRKSIKSIIRECPRCRRYDSKPLAVEPASLPAKRVTPTEVFETTGVDLAGPVTLKDGSKAWIVLFTCAVYRCVSLDVVQSLSAEAFMGALQRFINVHGRPRTIFSDNGTNFVRVANLMKTLDTMELGENFDVEPIKWTFNPPAAPWWGGWWERLVRSMKNQLRRMLGKAKLTNEELRTSLSAVQSTINDRPLTVMTEDDGDLIPLTPAMFLHPTRSAHFPEGEMINQRGFEKSYRRMKSVQSQLQQRFRSEYLSQLVQRGLERKSPVLKVGDVVLIGCDNKKRYEWPVGKVIEVIPGGDGIIRVAKVQTAHDYEMKIGKFGTLQVTKVKKGHVLTRPFQRLYPMELSSSDELPISERIQEMDRADSKQDVIVKTRAGRQVKKPSRYDHWNYMCVNVD</sequence>
<proteinExistence type="predicted"/>
<dbReference type="PANTHER" id="PTHR47331:SF1">
    <property type="entry name" value="GAG-LIKE PROTEIN"/>
    <property type="match status" value="1"/>
</dbReference>
<dbReference type="InterPro" id="IPR036397">
    <property type="entry name" value="RNaseH_sf"/>
</dbReference>
<dbReference type="Proteomes" id="UP000198287">
    <property type="component" value="Unassembled WGS sequence"/>
</dbReference>
<evidence type="ECO:0000256" key="2">
    <source>
        <dbReference type="SAM" id="Coils"/>
    </source>
</evidence>
<dbReference type="GO" id="GO:0008270">
    <property type="term" value="F:zinc ion binding"/>
    <property type="evidence" value="ECO:0007669"/>
    <property type="project" value="UniProtKB-KW"/>
</dbReference>
<dbReference type="Gene3D" id="1.10.340.70">
    <property type="match status" value="1"/>
</dbReference>
<evidence type="ECO:0000256" key="1">
    <source>
        <dbReference type="PROSITE-ProRule" id="PRU00047"/>
    </source>
</evidence>
<evidence type="ECO:0000259" key="4">
    <source>
        <dbReference type="PROSITE" id="PS50994"/>
    </source>
</evidence>
<dbReference type="PROSITE" id="PS50994">
    <property type="entry name" value="INTEGRASE"/>
    <property type="match status" value="1"/>
</dbReference>
<gene>
    <name evidence="5" type="ORF">Fcan01_00557</name>
</gene>
<evidence type="ECO:0000313" key="6">
    <source>
        <dbReference type="Proteomes" id="UP000198287"/>
    </source>
</evidence>
<dbReference type="Gene3D" id="3.30.420.10">
    <property type="entry name" value="Ribonuclease H-like superfamily/Ribonuclease H"/>
    <property type="match status" value="1"/>
</dbReference>
<dbReference type="SUPFAM" id="SSF56672">
    <property type="entry name" value="DNA/RNA polymerases"/>
    <property type="match status" value="1"/>
</dbReference>
<feature type="coiled-coil region" evidence="2">
    <location>
        <begin position="33"/>
        <end position="63"/>
    </location>
</feature>